<dbReference type="HOGENOM" id="CLU_2334445_0_0_1"/>
<proteinExistence type="predicted"/>
<dbReference type="OrthoDB" id="10569164at2759"/>
<dbReference type="EMBL" id="CAFZ01000336">
    <property type="protein sequence ID" value="CCA74625.1"/>
    <property type="molecule type" value="Genomic_DNA"/>
</dbReference>
<reference evidence="1 2" key="1">
    <citation type="journal article" date="2011" name="PLoS Pathog.">
        <title>Endophytic Life Strategies Decoded by Genome and Transcriptome Analyses of the Mutualistic Root Symbiont Piriformospora indica.</title>
        <authorList>
            <person name="Zuccaro A."/>
            <person name="Lahrmann U."/>
            <person name="Guldener U."/>
            <person name="Langen G."/>
            <person name="Pfiffi S."/>
            <person name="Biedenkopf D."/>
            <person name="Wong P."/>
            <person name="Samans B."/>
            <person name="Grimm C."/>
            <person name="Basiewicz M."/>
            <person name="Murat C."/>
            <person name="Martin F."/>
            <person name="Kogel K.H."/>
        </authorList>
    </citation>
    <scope>NUCLEOTIDE SEQUENCE [LARGE SCALE GENOMIC DNA]</scope>
    <source>
        <strain evidence="1 2">DSM 11827</strain>
    </source>
</reference>
<protein>
    <submittedName>
        <fullName evidence="1">Uncharacterized protein</fullName>
    </submittedName>
</protein>
<accession>G4TTI2</accession>
<dbReference type="AlphaFoldDB" id="G4TTI2"/>
<keyword evidence="2" id="KW-1185">Reference proteome</keyword>
<gene>
    <name evidence="1" type="ORF">PIIN_08577</name>
</gene>
<dbReference type="InParanoid" id="G4TTI2"/>
<dbReference type="Proteomes" id="UP000007148">
    <property type="component" value="Unassembled WGS sequence"/>
</dbReference>
<name>G4TTI2_SERID</name>
<comment type="caution">
    <text evidence="1">The sequence shown here is derived from an EMBL/GenBank/DDBJ whole genome shotgun (WGS) entry which is preliminary data.</text>
</comment>
<evidence type="ECO:0000313" key="2">
    <source>
        <dbReference type="Proteomes" id="UP000007148"/>
    </source>
</evidence>
<organism evidence="1 2">
    <name type="scientific">Serendipita indica (strain DSM 11827)</name>
    <name type="common">Root endophyte fungus</name>
    <name type="synonym">Piriformospora indica</name>
    <dbReference type="NCBI Taxonomy" id="1109443"/>
    <lineage>
        <taxon>Eukaryota</taxon>
        <taxon>Fungi</taxon>
        <taxon>Dikarya</taxon>
        <taxon>Basidiomycota</taxon>
        <taxon>Agaricomycotina</taxon>
        <taxon>Agaricomycetes</taxon>
        <taxon>Sebacinales</taxon>
        <taxon>Serendipitaceae</taxon>
        <taxon>Serendipita</taxon>
    </lineage>
</organism>
<evidence type="ECO:0000313" key="1">
    <source>
        <dbReference type="EMBL" id="CCA74625.1"/>
    </source>
</evidence>
<sequence>MGQTYSGHNSLPTVDSEDDVSDPLVLVHFGKRALLTVMPAEHDRFVANLKERFGISAERADVRVEFELNSMVEQRMEMDPILWPAYRHYVTGAWVVVE</sequence>